<evidence type="ECO:0000256" key="1">
    <source>
        <dbReference type="SAM" id="MobiDB-lite"/>
    </source>
</evidence>
<organism evidence="2 3">
    <name type="scientific">Saponaria officinalis</name>
    <name type="common">Common soapwort</name>
    <name type="synonym">Lychnis saponaria</name>
    <dbReference type="NCBI Taxonomy" id="3572"/>
    <lineage>
        <taxon>Eukaryota</taxon>
        <taxon>Viridiplantae</taxon>
        <taxon>Streptophyta</taxon>
        <taxon>Embryophyta</taxon>
        <taxon>Tracheophyta</taxon>
        <taxon>Spermatophyta</taxon>
        <taxon>Magnoliopsida</taxon>
        <taxon>eudicotyledons</taxon>
        <taxon>Gunneridae</taxon>
        <taxon>Pentapetalae</taxon>
        <taxon>Caryophyllales</taxon>
        <taxon>Caryophyllaceae</taxon>
        <taxon>Caryophylleae</taxon>
        <taxon>Saponaria</taxon>
    </lineage>
</organism>
<accession>A0AAW1GTI1</accession>
<dbReference type="EMBL" id="JBDFQZ010000014">
    <property type="protein sequence ID" value="KAK9667319.1"/>
    <property type="molecule type" value="Genomic_DNA"/>
</dbReference>
<name>A0AAW1GTI1_SAPOF</name>
<proteinExistence type="predicted"/>
<sequence length="401" mass="46111">MDDEIVKAMKVIRLKDGKSCQYLTAGDDQVSITLTKPKYKYYIPKNTEWRVEWLNNSPKGLVRQVRLWSIYNKALTFAHDLDDYCSGSLKQRSWPPSHGDSEQDFEWQFELRRKNKGRNKDYVGVAYPQQYSKSKLEHLLIRTRRPSLDNKSMLHFHPTFEKQSLRWENNVLLVEVVVTDDNQKILTTLFEQPLMLRHDSANKVTISLETSTPVKNGDHESSNHLCHDKSLIDHDTNLSTIVNQKASAPPDQPRSLVQSPVCNKFTSVRIDQEGDYHKIHDKSLIDQEETQNASVSTKTSTPPEHKPCMHYNHGAKYNDIGQLHDCYTNMLPRWQVGQVFLNLFPTPIGIHASPGYKYSQYTNSGGNVNGSGVQNNGDISMYSEINRSRDNNTNFVNYGYE</sequence>
<gene>
    <name evidence="2" type="ORF">RND81_14G248300</name>
</gene>
<evidence type="ECO:0000313" key="2">
    <source>
        <dbReference type="EMBL" id="KAK9667319.1"/>
    </source>
</evidence>
<dbReference type="AlphaFoldDB" id="A0AAW1GTI1"/>
<feature type="region of interest" description="Disordered" evidence="1">
    <location>
        <begin position="287"/>
        <end position="306"/>
    </location>
</feature>
<protein>
    <submittedName>
        <fullName evidence="2">Uncharacterized protein</fullName>
    </submittedName>
</protein>
<evidence type="ECO:0000313" key="3">
    <source>
        <dbReference type="Proteomes" id="UP001443914"/>
    </source>
</evidence>
<keyword evidence="3" id="KW-1185">Reference proteome</keyword>
<feature type="compositionally biased region" description="Polar residues" evidence="1">
    <location>
        <begin position="290"/>
        <end position="302"/>
    </location>
</feature>
<comment type="caution">
    <text evidence="2">The sequence shown here is derived from an EMBL/GenBank/DDBJ whole genome shotgun (WGS) entry which is preliminary data.</text>
</comment>
<dbReference type="Proteomes" id="UP001443914">
    <property type="component" value="Unassembled WGS sequence"/>
</dbReference>
<reference evidence="2" key="1">
    <citation type="submission" date="2024-03" db="EMBL/GenBank/DDBJ databases">
        <title>WGS assembly of Saponaria officinalis var. Norfolk2.</title>
        <authorList>
            <person name="Jenkins J."/>
            <person name="Shu S."/>
            <person name="Grimwood J."/>
            <person name="Barry K."/>
            <person name="Goodstein D."/>
            <person name="Schmutz J."/>
            <person name="Leebens-Mack J."/>
            <person name="Osbourn A."/>
        </authorList>
    </citation>
    <scope>NUCLEOTIDE SEQUENCE [LARGE SCALE GENOMIC DNA]</scope>
    <source>
        <strain evidence="2">JIC</strain>
    </source>
</reference>